<gene>
    <name evidence="1" type="ORF">AWC06_10470</name>
</gene>
<dbReference type="RefSeq" id="WP_085195454.1">
    <property type="nucleotide sequence ID" value="NZ_JACKVI010000012.1"/>
</dbReference>
<dbReference type="AlphaFoldDB" id="A0A1X1UZY4"/>
<dbReference type="InterPro" id="IPR004378">
    <property type="entry name" value="F420H2_quin_Rdtase"/>
</dbReference>
<proteinExistence type="predicted"/>
<dbReference type="GO" id="GO:0016491">
    <property type="term" value="F:oxidoreductase activity"/>
    <property type="evidence" value="ECO:0007669"/>
    <property type="project" value="InterPro"/>
</dbReference>
<keyword evidence="2" id="KW-1185">Reference proteome</keyword>
<name>A0A1X1UZY4_9MYCO</name>
<dbReference type="Gene3D" id="2.30.110.10">
    <property type="entry name" value="Electron Transport, Fmn-binding Protein, Chain A"/>
    <property type="match status" value="1"/>
</dbReference>
<dbReference type="InterPro" id="IPR012349">
    <property type="entry name" value="Split_barrel_FMN-bd"/>
</dbReference>
<comment type="caution">
    <text evidence="1">The sequence shown here is derived from an EMBL/GenBank/DDBJ whole genome shotgun (WGS) entry which is preliminary data.</text>
</comment>
<reference evidence="1 2" key="1">
    <citation type="submission" date="2016-01" db="EMBL/GenBank/DDBJ databases">
        <title>The new phylogeny of the genus Mycobacterium.</title>
        <authorList>
            <person name="Tarcisio F."/>
            <person name="Conor M."/>
            <person name="Antonella G."/>
            <person name="Elisabetta G."/>
            <person name="Giulia F.S."/>
            <person name="Sara T."/>
            <person name="Anna F."/>
            <person name="Clotilde B."/>
            <person name="Roberto B."/>
            <person name="Veronica D.S."/>
            <person name="Fabio R."/>
            <person name="Monica P."/>
            <person name="Olivier J."/>
            <person name="Enrico T."/>
            <person name="Nicola S."/>
        </authorList>
    </citation>
    <scope>NUCLEOTIDE SEQUENCE [LARGE SCALE GENOMIC DNA]</scope>
    <source>
        <strain evidence="1 2">DSM 45731</strain>
    </source>
</reference>
<dbReference type="Pfam" id="PF04075">
    <property type="entry name" value="F420H2_quin_red"/>
    <property type="match status" value="1"/>
</dbReference>
<dbReference type="NCBIfam" id="TIGR00026">
    <property type="entry name" value="hi_GC_TIGR00026"/>
    <property type="match status" value="1"/>
</dbReference>
<sequence>MNNLKRRVVHNVQRLVVNPVGRKLPLTMLETIGRKSGQPRRTAIGGRVIDNQFWMVSEHGERSHYVLNIKANPKVRVRVHGRWRTGTAHLMPDDDAKARLRSLPGLNSAAVRLMGSDLLTIRVDLD</sequence>
<dbReference type="Proteomes" id="UP000194000">
    <property type="component" value="Unassembled WGS sequence"/>
</dbReference>
<dbReference type="OrthoDB" id="4633749at2"/>
<dbReference type="EMBL" id="LQOW01000010">
    <property type="protein sequence ID" value="ORV62390.1"/>
    <property type="molecule type" value="Genomic_DNA"/>
</dbReference>
<dbReference type="SUPFAM" id="SSF50475">
    <property type="entry name" value="FMN-binding split barrel"/>
    <property type="match status" value="1"/>
</dbReference>
<accession>A0A1X1UZY4</accession>
<evidence type="ECO:0000313" key="1">
    <source>
        <dbReference type="EMBL" id="ORV62390.1"/>
    </source>
</evidence>
<evidence type="ECO:0000313" key="2">
    <source>
        <dbReference type="Proteomes" id="UP000194000"/>
    </source>
</evidence>
<dbReference type="STRING" id="1260918.AWC06_10470"/>
<protein>
    <submittedName>
        <fullName evidence="1">Nitroreductase</fullName>
    </submittedName>
</protein>
<organism evidence="1 2">
    <name type="scientific">Mycobacterium fragae</name>
    <dbReference type="NCBI Taxonomy" id="1260918"/>
    <lineage>
        <taxon>Bacteria</taxon>
        <taxon>Bacillati</taxon>
        <taxon>Actinomycetota</taxon>
        <taxon>Actinomycetes</taxon>
        <taxon>Mycobacteriales</taxon>
        <taxon>Mycobacteriaceae</taxon>
        <taxon>Mycobacterium</taxon>
    </lineage>
</organism>